<dbReference type="PROSITE" id="PS50011">
    <property type="entry name" value="PROTEIN_KINASE_DOM"/>
    <property type="match status" value="1"/>
</dbReference>
<dbReference type="EC" id="2.7.11.1" evidence="3"/>
<dbReference type="GO" id="GO:0043484">
    <property type="term" value="P:regulation of RNA splicing"/>
    <property type="evidence" value="ECO:0007669"/>
    <property type="project" value="TreeGrafter"/>
</dbReference>
<keyword evidence="8 15" id="KW-0547">Nucleotide-binding</keyword>
<keyword evidence="10 15" id="KW-0067">ATP-binding</keyword>
<dbReference type="GO" id="GO:0005524">
    <property type="term" value="F:ATP binding"/>
    <property type="evidence" value="ECO:0007669"/>
    <property type="project" value="UniProtKB-UniRule"/>
</dbReference>
<dbReference type="Gene3D" id="1.10.510.10">
    <property type="entry name" value="Transferase(Phosphotransferase) domain 1"/>
    <property type="match status" value="1"/>
</dbReference>
<dbReference type="GO" id="GO:0004674">
    <property type="term" value="F:protein serine/threonine kinase activity"/>
    <property type="evidence" value="ECO:0007669"/>
    <property type="project" value="UniProtKB-KW"/>
</dbReference>
<dbReference type="Pfam" id="PF00069">
    <property type="entry name" value="Pkinase"/>
    <property type="match status" value="2"/>
</dbReference>
<dbReference type="PANTHER" id="PTHR45646">
    <property type="entry name" value="SERINE/THREONINE-PROTEIN KINASE DOA-RELATED"/>
    <property type="match status" value="1"/>
</dbReference>
<dbReference type="InterPro" id="IPR017441">
    <property type="entry name" value="Protein_kinase_ATP_BS"/>
</dbReference>
<evidence type="ECO:0000313" key="18">
    <source>
        <dbReference type="Proteomes" id="UP001175000"/>
    </source>
</evidence>
<comment type="function">
    <text evidence="1">Component of the EKC/KEOPS complex that is required for the formation of a threonylcarbamoyl group on adenosine at position 37 (t(6)A37) in tRNAs that read codons beginning with adenine. The complex is probably involved in the transfer of the threonylcarbamoyl moiety of threonylcarbamoyl-AMP (TC-AMP) to the N6 group of A37. BUD32 has ATPase activity in the context of the EKC/KEOPS complex and likely plays a supporting role to the catalytic subunit KAE1. The EKC/KEOPS complex also promotes both telomere uncapping and telomere elongation. The complex is required for efficient recruitment of transcriptional coactivators.</text>
</comment>
<evidence type="ECO:0000256" key="3">
    <source>
        <dbReference type="ARBA" id="ARBA00012513"/>
    </source>
</evidence>
<dbReference type="InterPro" id="IPR000719">
    <property type="entry name" value="Prot_kinase_dom"/>
</dbReference>
<protein>
    <recommendedName>
        <fullName evidence="5">EKC/KEOPS complex subunit BUD32</fullName>
        <ecNumber evidence="3">2.7.11.1</ecNumber>
    </recommendedName>
    <alternativeName>
        <fullName evidence="11 12">Atypical Serine/threonine protein kinase BUD32</fullName>
    </alternativeName>
    <alternativeName>
        <fullName evidence="4">EKC/KEOPS complex subunit bud32</fullName>
    </alternativeName>
</protein>
<evidence type="ECO:0000256" key="12">
    <source>
        <dbReference type="ARBA" id="ARBA00033194"/>
    </source>
</evidence>
<dbReference type="PROSITE" id="PS00107">
    <property type="entry name" value="PROTEIN_KINASE_ATP"/>
    <property type="match status" value="1"/>
</dbReference>
<accession>A0AA40C480</accession>
<dbReference type="AlphaFoldDB" id="A0AA40C480"/>
<evidence type="ECO:0000256" key="9">
    <source>
        <dbReference type="ARBA" id="ARBA00022777"/>
    </source>
</evidence>
<evidence type="ECO:0000259" key="16">
    <source>
        <dbReference type="PROSITE" id="PS50011"/>
    </source>
</evidence>
<dbReference type="Proteomes" id="UP001175000">
    <property type="component" value="Unassembled WGS sequence"/>
</dbReference>
<comment type="catalytic activity">
    <reaction evidence="14">
        <text>L-seryl-[protein] + ATP = O-phospho-L-seryl-[protein] + ADP + H(+)</text>
        <dbReference type="Rhea" id="RHEA:17989"/>
        <dbReference type="Rhea" id="RHEA-COMP:9863"/>
        <dbReference type="Rhea" id="RHEA-COMP:11604"/>
        <dbReference type="ChEBI" id="CHEBI:15378"/>
        <dbReference type="ChEBI" id="CHEBI:29999"/>
        <dbReference type="ChEBI" id="CHEBI:30616"/>
        <dbReference type="ChEBI" id="CHEBI:83421"/>
        <dbReference type="ChEBI" id="CHEBI:456216"/>
        <dbReference type="EC" id="2.7.11.1"/>
    </reaction>
</comment>
<keyword evidence="6" id="KW-0723">Serine/threonine-protein kinase</keyword>
<comment type="caution">
    <text evidence="17">The sequence shown here is derived from an EMBL/GenBank/DDBJ whole genome shotgun (WGS) entry which is preliminary data.</text>
</comment>
<evidence type="ECO:0000256" key="10">
    <source>
        <dbReference type="ARBA" id="ARBA00022840"/>
    </source>
</evidence>
<evidence type="ECO:0000256" key="2">
    <source>
        <dbReference type="ARBA" id="ARBA00011534"/>
    </source>
</evidence>
<dbReference type="InterPro" id="IPR011009">
    <property type="entry name" value="Kinase-like_dom_sf"/>
</dbReference>
<comment type="catalytic activity">
    <reaction evidence="13">
        <text>L-threonyl-[protein] + ATP = O-phospho-L-threonyl-[protein] + ADP + H(+)</text>
        <dbReference type="Rhea" id="RHEA:46608"/>
        <dbReference type="Rhea" id="RHEA-COMP:11060"/>
        <dbReference type="Rhea" id="RHEA-COMP:11605"/>
        <dbReference type="ChEBI" id="CHEBI:15378"/>
        <dbReference type="ChEBI" id="CHEBI:30013"/>
        <dbReference type="ChEBI" id="CHEBI:30616"/>
        <dbReference type="ChEBI" id="CHEBI:61977"/>
        <dbReference type="ChEBI" id="CHEBI:456216"/>
        <dbReference type="EC" id="2.7.11.1"/>
    </reaction>
</comment>
<dbReference type="Gene3D" id="3.30.200.20">
    <property type="entry name" value="Phosphorylase Kinase, domain 1"/>
    <property type="match status" value="1"/>
</dbReference>
<evidence type="ECO:0000256" key="7">
    <source>
        <dbReference type="ARBA" id="ARBA00022679"/>
    </source>
</evidence>
<gene>
    <name evidence="17" type="ORF">B0T14DRAFT_426616</name>
</gene>
<sequence length="480" mass="54502">MSDVEELGEYYEIVFPAPVENPNLYHPGGFHPVRLGEILDSEGRFRVVHKLGDGGFGTVWLCRDSLHNKWRAVKINAAKASEESCPDLAIMEQFSAFTPEQLAENHIALPSEYFWLDGPNGRHLCTVMPLLGSRLNELYKWYGNCPPLLKRICFQLAQGLGFLHDHGYCHGDFRPDNILFQLADGIDELPEDELLETLGQPQQVKVIPFCGGEVGPHVPEYLVSKTSFTFSSGLCSNKIVISDLGLSYPIGGTTKPGIPLFWSAPEDLFARGELGPATDIWALGCTIMEVATGLLPFKDENGVILQTVQMMEETMGPLPQPYRDAWEVEFELPYANDKLDDSLNVTMTPEFYQYMEKLRLESHGIAHLLRGQLVKGCFRLFVSHEQARQIACQDYCRTGRLPGFTPLDEPAEWDDRVGYERNEEDMELLHDLLSKIFRWHPEERASLDEILDHPWLEVWFNCKEHHHSPACPIRFSTLIL</sequence>
<evidence type="ECO:0000256" key="11">
    <source>
        <dbReference type="ARBA" id="ARBA00030980"/>
    </source>
</evidence>
<feature type="binding site" evidence="15">
    <location>
        <position position="74"/>
    </location>
    <ligand>
        <name>ATP</name>
        <dbReference type="ChEBI" id="CHEBI:30616"/>
    </ligand>
</feature>
<evidence type="ECO:0000256" key="15">
    <source>
        <dbReference type="PROSITE-ProRule" id="PRU10141"/>
    </source>
</evidence>
<evidence type="ECO:0000256" key="14">
    <source>
        <dbReference type="ARBA" id="ARBA00048679"/>
    </source>
</evidence>
<organism evidence="17 18">
    <name type="scientific">Immersiella caudata</name>
    <dbReference type="NCBI Taxonomy" id="314043"/>
    <lineage>
        <taxon>Eukaryota</taxon>
        <taxon>Fungi</taxon>
        <taxon>Dikarya</taxon>
        <taxon>Ascomycota</taxon>
        <taxon>Pezizomycotina</taxon>
        <taxon>Sordariomycetes</taxon>
        <taxon>Sordariomycetidae</taxon>
        <taxon>Sordariales</taxon>
        <taxon>Lasiosphaeriaceae</taxon>
        <taxon>Immersiella</taxon>
    </lineage>
</organism>
<reference evidence="17" key="1">
    <citation type="submission" date="2023-06" db="EMBL/GenBank/DDBJ databases">
        <title>Genome-scale phylogeny and comparative genomics of the fungal order Sordariales.</title>
        <authorList>
            <consortium name="Lawrence Berkeley National Laboratory"/>
            <person name="Hensen N."/>
            <person name="Bonometti L."/>
            <person name="Westerberg I."/>
            <person name="Brannstrom I.O."/>
            <person name="Guillou S."/>
            <person name="Cros-Aarteil S."/>
            <person name="Calhoun S."/>
            <person name="Haridas S."/>
            <person name="Kuo A."/>
            <person name="Mondo S."/>
            <person name="Pangilinan J."/>
            <person name="Riley R."/>
            <person name="Labutti K."/>
            <person name="Andreopoulos B."/>
            <person name="Lipzen A."/>
            <person name="Chen C."/>
            <person name="Yanf M."/>
            <person name="Daum C."/>
            <person name="Ng V."/>
            <person name="Clum A."/>
            <person name="Steindorff A."/>
            <person name="Ohm R."/>
            <person name="Martin F."/>
            <person name="Silar P."/>
            <person name="Natvig D."/>
            <person name="Lalanne C."/>
            <person name="Gautier V."/>
            <person name="Ament-Velasquez S.L."/>
            <person name="Kruys A."/>
            <person name="Hutchinson M.I."/>
            <person name="Powell A.J."/>
            <person name="Barry K."/>
            <person name="Miller A.N."/>
            <person name="Grigoriev I.V."/>
            <person name="Debuchy R."/>
            <person name="Gladieux P."/>
            <person name="Thoren M.H."/>
            <person name="Johannesson H."/>
        </authorList>
    </citation>
    <scope>NUCLEOTIDE SEQUENCE</scope>
    <source>
        <strain evidence="17">CBS 606.72</strain>
    </source>
</reference>
<dbReference type="InterPro" id="IPR008266">
    <property type="entry name" value="Tyr_kinase_AS"/>
</dbReference>
<keyword evidence="9 17" id="KW-0418">Kinase</keyword>
<dbReference type="EMBL" id="JAULSU010000003">
    <property type="protein sequence ID" value="KAK0623708.1"/>
    <property type="molecule type" value="Genomic_DNA"/>
</dbReference>
<evidence type="ECO:0000256" key="5">
    <source>
        <dbReference type="ARBA" id="ARBA00019973"/>
    </source>
</evidence>
<comment type="subunit">
    <text evidence="2">Component of the EKC/KEOPS complex composed of at least BUD32, CGI121, GON7, KAE1 and PCC1; the whole complex dimerizes.</text>
</comment>
<dbReference type="SUPFAM" id="SSF56112">
    <property type="entry name" value="Protein kinase-like (PK-like)"/>
    <property type="match status" value="1"/>
</dbReference>
<evidence type="ECO:0000256" key="13">
    <source>
        <dbReference type="ARBA" id="ARBA00047899"/>
    </source>
</evidence>
<evidence type="ECO:0000256" key="8">
    <source>
        <dbReference type="ARBA" id="ARBA00022741"/>
    </source>
</evidence>
<dbReference type="GO" id="GO:0005634">
    <property type="term" value="C:nucleus"/>
    <property type="evidence" value="ECO:0007669"/>
    <property type="project" value="TreeGrafter"/>
</dbReference>
<evidence type="ECO:0000256" key="6">
    <source>
        <dbReference type="ARBA" id="ARBA00022527"/>
    </source>
</evidence>
<dbReference type="InterPro" id="IPR051175">
    <property type="entry name" value="CLK_kinases"/>
</dbReference>
<name>A0AA40C480_9PEZI</name>
<keyword evidence="18" id="KW-1185">Reference proteome</keyword>
<feature type="domain" description="Protein kinase" evidence="16">
    <location>
        <begin position="45"/>
        <end position="456"/>
    </location>
</feature>
<keyword evidence="7" id="KW-0808">Transferase</keyword>
<dbReference type="PANTHER" id="PTHR45646:SF11">
    <property type="entry name" value="SERINE_THREONINE-PROTEIN KINASE DOA"/>
    <property type="match status" value="1"/>
</dbReference>
<proteinExistence type="predicted"/>
<dbReference type="PROSITE" id="PS00109">
    <property type="entry name" value="PROTEIN_KINASE_TYR"/>
    <property type="match status" value="1"/>
</dbReference>
<evidence type="ECO:0000313" key="17">
    <source>
        <dbReference type="EMBL" id="KAK0623708.1"/>
    </source>
</evidence>
<evidence type="ECO:0000256" key="1">
    <source>
        <dbReference type="ARBA" id="ARBA00003747"/>
    </source>
</evidence>
<evidence type="ECO:0000256" key="4">
    <source>
        <dbReference type="ARBA" id="ARBA00013948"/>
    </source>
</evidence>